<evidence type="ECO:0000256" key="5">
    <source>
        <dbReference type="ARBA" id="ARBA00022553"/>
    </source>
</evidence>
<feature type="chain" id="PRO_5020281352" description="Coiled-coil domain-containing protein 86" evidence="11">
    <location>
        <begin position="33"/>
        <end position="159"/>
    </location>
</feature>
<feature type="compositionally biased region" description="Basic and acidic residues" evidence="10">
    <location>
        <begin position="95"/>
        <end position="109"/>
    </location>
</feature>
<keyword evidence="13" id="KW-1185">Reference proteome</keyword>
<comment type="subcellular location">
    <subcellularLocation>
        <location evidence="1">Chromosome</location>
    </subcellularLocation>
    <subcellularLocation>
        <location evidence="2">Nucleus</location>
        <location evidence="2">Nucleolus</location>
    </subcellularLocation>
</comment>
<evidence type="ECO:0000256" key="8">
    <source>
        <dbReference type="ARBA" id="ARBA00023242"/>
    </source>
</evidence>
<dbReference type="EMBL" id="SJOL01004107">
    <property type="protein sequence ID" value="TGZ72037.1"/>
    <property type="molecule type" value="Genomic_DNA"/>
</dbReference>
<evidence type="ECO:0000256" key="9">
    <source>
        <dbReference type="ARBA" id="ARBA00093307"/>
    </source>
</evidence>
<gene>
    <name evidence="12" type="ORF">CRM22_002327</name>
</gene>
<evidence type="ECO:0000256" key="4">
    <source>
        <dbReference type="ARBA" id="ARBA00022454"/>
    </source>
</evidence>
<name>A0A4S2MCZ8_OPIFE</name>
<dbReference type="OrthoDB" id="277961at2759"/>
<keyword evidence="11" id="KW-0732">Signal</keyword>
<dbReference type="InterPro" id="IPR026570">
    <property type="entry name" value="CCDC86"/>
</dbReference>
<organism evidence="12 13">
    <name type="scientific">Opisthorchis felineus</name>
    <dbReference type="NCBI Taxonomy" id="147828"/>
    <lineage>
        <taxon>Eukaryota</taxon>
        <taxon>Metazoa</taxon>
        <taxon>Spiralia</taxon>
        <taxon>Lophotrochozoa</taxon>
        <taxon>Platyhelminthes</taxon>
        <taxon>Trematoda</taxon>
        <taxon>Digenea</taxon>
        <taxon>Opisthorchiida</taxon>
        <taxon>Opisthorchiata</taxon>
        <taxon>Opisthorchiidae</taxon>
        <taxon>Opisthorchis</taxon>
    </lineage>
</organism>
<keyword evidence="7" id="KW-0175">Coiled coil</keyword>
<dbReference type="PANTHER" id="PTHR13557:SF1">
    <property type="entry name" value="COILED-COIL DOMAIN-CONTAINING PROTEIN 86"/>
    <property type="match status" value="1"/>
</dbReference>
<dbReference type="AlphaFoldDB" id="A0A4S2MCZ8"/>
<reference evidence="12 13" key="1">
    <citation type="journal article" date="2019" name="BMC Genomics">
        <title>New insights from Opisthorchis felineus genome: update on genomics of the epidemiologically important liver flukes.</title>
        <authorList>
            <person name="Ershov N.I."/>
            <person name="Mordvinov V.A."/>
            <person name="Prokhortchouk E.B."/>
            <person name="Pakharukova M.Y."/>
            <person name="Gunbin K.V."/>
            <person name="Ustyantsev K."/>
            <person name="Genaev M.A."/>
            <person name="Blinov A.G."/>
            <person name="Mazur A."/>
            <person name="Boulygina E."/>
            <person name="Tsygankova S."/>
            <person name="Khrameeva E."/>
            <person name="Chekanov N."/>
            <person name="Fan G."/>
            <person name="Xiao A."/>
            <person name="Zhang H."/>
            <person name="Xu X."/>
            <person name="Yang H."/>
            <person name="Solovyev V."/>
            <person name="Lee S.M."/>
            <person name="Liu X."/>
            <person name="Afonnikov D.A."/>
            <person name="Skryabin K.G."/>
        </authorList>
    </citation>
    <scope>NUCLEOTIDE SEQUENCE [LARGE SCALE GENOMIC DNA]</scope>
    <source>
        <strain evidence="12">AK-0245</strain>
        <tissue evidence="12">Whole organism</tissue>
    </source>
</reference>
<evidence type="ECO:0000256" key="10">
    <source>
        <dbReference type="SAM" id="MobiDB-lite"/>
    </source>
</evidence>
<dbReference type="GO" id="GO:0005694">
    <property type="term" value="C:chromosome"/>
    <property type="evidence" value="ECO:0007669"/>
    <property type="project" value="UniProtKB-SubCell"/>
</dbReference>
<comment type="function">
    <text evidence="9">Required for proper chromosome segregation during mitosis and error-free mitotic progression.</text>
</comment>
<dbReference type="STRING" id="147828.A0A4S2MCZ8"/>
<keyword evidence="5" id="KW-0597">Phosphoprotein</keyword>
<accession>A0A4S2MCZ8</accession>
<evidence type="ECO:0000256" key="1">
    <source>
        <dbReference type="ARBA" id="ARBA00004286"/>
    </source>
</evidence>
<protein>
    <recommendedName>
        <fullName evidence="3">Coiled-coil domain-containing protein 86</fullName>
    </recommendedName>
</protein>
<evidence type="ECO:0000256" key="6">
    <source>
        <dbReference type="ARBA" id="ARBA00022934"/>
    </source>
</evidence>
<proteinExistence type="predicted"/>
<feature type="region of interest" description="Disordered" evidence="10">
    <location>
        <begin position="95"/>
        <end position="133"/>
    </location>
</feature>
<comment type="caution">
    <text evidence="12">The sequence shown here is derived from an EMBL/GenBank/DDBJ whole genome shotgun (WGS) entry which is preliminary data.</text>
</comment>
<keyword evidence="4" id="KW-0158">Chromosome</keyword>
<dbReference type="PANTHER" id="PTHR13557">
    <property type="entry name" value="COILED-COIL DOMAIN-CONTAINING PROTEIN 86"/>
    <property type="match status" value="1"/>
</dbReference>
<evidence type="ECO:0000256" key="3">
    <source>
        <dbReference type="ARBA" id="ARBA00016738"/>
    </source>
</evidence>
<sequence length="159" mass="18929">MSSHQRYLKTLLDLCVLLQINCLHVFWKKGYAKPLEPTTHSINIQVPPPTTEMRGKCKSGRVWKTVRIERHSAIKKDKGIRTSFLKRMADTEEKKRVREVGNKMKEERATRKRNKRLKEEEKRQRKLENEKRSEIVIPVKNIAKIKKMKKSQLRTIVKR</sequence>
<dbReference type="Proteomes" id="UP000308267">
    <property type="component" value="Unassembled WGS sequence"/>
</dbReference>
<evidence type="ECO:0000256" key="11">
    <source>
        <dbReference type="SAM" id="SignalP"/>
    </source>
</evidence>
<feature type="compositionally biased region" description="Basic and acidic residues" evidence="10">
    <location>
        <begin position="117"/>
        <end position="133"/>
    </location>
</feature>
<dbReference type="GO" id="GO:0005730">
    <property type="term" value="C:nucleolus"/>
    <property type="evidence" value="ECO:0007669"/>
    <property type="project" value="UniProtKB-SubCell"/>
</dbReference>
<evidence type="ECO:0000313" key="13">
    <source>
        <dbReference type="Proteomes" id="UP000308267"/>
    </source>
</evidence>
<feature type="signal peptide" evidence="11">
    <location>
        <begin position="1"/>
        <end position="32"/>
    </location>
</feature>
<evidence type="ECO:0000313" key="12">
    <source>
        <dbReference type="EMBL" id="TGZ72037.1"/>
    </source>
</evidence>
<evidence type="ECO:0000256" key="7">
    <source>
        <dbReference type="ARBA" id="ARBA00023054"/>
    </source>
</evidence>
<keyword evidence="8" id="KW-0539">Nucleus</keyword>
<evidence type="ECO:0000256" key="2">
    <source>
        <dbReference type="ARBA" id="ARBA00004604"/>
    </source>
</evidence>
<keyword evidence="6" id="KW-0164">Citrullination</keyword>